<reference evidence="1" key="1">
    <citation type="submission" date="2023-04" db="EMBL/GenBank/DDBJ databases">
        <title>Draft Genome sequencing of Naganishia species isolated from polar environments using Oxford Nanopore Technology.</title>
        <authorList>
            <person name="Leo P."/>
            <person name="Venkateswaran K."/>
        </authorList>
    </citation>
    <scope>NUCLEOTIDE SEQUENCE</scope>
    <source>
        <strain evidence="1">MNA-CCFEE 5423</strain>
    </source>
</reference>
<dbReference type="Proteomes" id="UP001227268">
    <property type="component" value="Unassembled WGS sequence"/>
</dbReference>
<sequence>MSRHRFIKNINLDDEMASDSGEEEGMSEEDAASLKLSFSVAKPLLADLQPPIPDDSIRESLWHYYFDVEKAVNYLRKERQKGILAPMKPPGERNAPMQTSSSTPTPPLSAIQRLAATRKAAQDRTSMSTSSASSSIPPIIATGTESQGKPLSKLAQLAAQRKAASTAKQTEPPQRIMTDTTPAAGPPTAAPATSPVKPVSKLAQRIAAAKAAKASAQAEAVKTSASSPSSSSARLQSTSNALKRVAEPNSMEVDSVDTSSPLFTFPAQLERNLPDGQATKSFKLAFSSAGTAPSSFFNLLTATSRSGEPIPGGLEKEAREKKKQRTIRGSDPFEALDPDEVVMQAREGTRLSGGTGARK</sequence>
<comment type="caution">
    <text evidence="1">The sequence shown here is derived from an EMBL/GenBank/DDBJ whole genome shotgun (WGS) entry which is preliminary data.</text>
</comment>
<accession>A0ACC2W4C6</accession>
<dbReference type="EMBL" id="JASBWT010000003">
    <property type="protein sequence ID" value="KAJ9106190.1"/>
    <property type="molecule type" value="Genomic_DNA"/>
</dbReference>
<evidence type="ECO:0000313" key="2">
    <source>
        <dbReference type="Proteomes" id="UP001227268"/>
    </source>
</evidence>
<protein>
    <submittedName>
        <fullName evidence="1">Uncharacterized protein</fullName>
    </submittedName>
</protein>
<name>A0ACC2W4C6_9TREE</name>
<keyword evidence="2" id="KW-1185">Reference proteome</keyword>
<gene>
    <name evidence="1" type="ORF">QFC21_001334</name>
</gene>
<proteinExistence type="predicted"/>
<organism evidence="1 2">
    <name type="scientific">Naganishia friedmannii</name>
    <dbReference type="NCBI Taxonomy" id="89922"/>
    <lineage>
        <taxon>Eukaryota</taxon>
        <taxon>Fungi</taxon>
        <taxon>Dikarya</taxon>
        <taxon>Basidiomycota</taxon>
        <taxon>Agaricomycotina</taxon>
        <taxon>Tremellomycetes</taxon>
        <taxon>Filobasidiales</taxon>
        <taxon>Filobasidiaceae</taxon>
        <taxon>Naganishia</taxon>
    </lineage>
</organism>
<evidence type="ECO:0000313" key="1">
    <source>
        <dbReference type="EMBL" id="KAJ9106190.1"/>
    </source>
</evidence>